<name>A0A225DBD7_9BACT</name>
<feature type="domain" description="Phospholipid/glycerol acyltransferase" evidence="2">
    <location>
        <begin position="66"/>
        <end position="184"/>
    </location>
</feature>
<accession>A0A225DBD7</accession>
<comment type="caution">
    <text evidence="3">The sequence shown here is derived from an EMBL/GenBank/DDBJ whole genome shotgun (WGS) entry which is preliminary data.</text>
</comment>
<proteinExistence type="predicted"/>
<dbReference type="CDD" id="cd06551">
    <property type="entry name" value="LPLAT"/>
    <property type="match status" value="1"/>
</dbReference>
<dbReference type="GO" id="GO:0016746">
    <property type="term" value="F:acyltransferase activity"/>
    <property type="evidence" value="ECO:0007669"/>
    <property type="project" value="InterPro"/>
</dbReference>
<reference evidence="4" key="1">
    <citation type="submission" date="2017-06" db="EMBL/GenBank/DDBJ databases">
        <title>Genome analysis of Fimbriiglobus ruber SP5, the first member of the order Planctomycetales with confirmed chitinolytic capability.</title>
        <authorList>
            <person name="Ravin N.V."/>
            <person name="Rakitin A.L."/>
            <person name="Ivanova A.A."/>
            <person name="Beletsky A.V."/>
            <person name="Kulichevskaya I.S."/>
            <person name="Mardanov A.V."/>
            <person name="Dedysh S.N."/>
        </authorList>
    </citation>
    <scope>NUCLEOTIDE SEQUENCE [LARGE SCALE GENOMIC DNA]</scope>
    <source>
        <strain evidence="4">SP5</strain>
    </source>
</reference>
<keyword evidence="4" id="KW-1185">Reference proteome</keyword>
<dbReference type="InterPro" id="IPR002123">
    <property type="entry name" value="Plipid/glycerol_acylTrfase"/>
</dbReference>
<dbReference type="SUPFAM" id="SSF69593">
    <property type="entry name" value="Glycerol-3-phosphate (1)-acyltransferase"/>
    <property type="match status" value="1"/>
</dbReference>
<organism evidence="3 4">
    <name type="scientific">Fimbriiglobus ruber</name>
    <dbReference type="NCBI Taxonomy" id="1908690"/>
    <lineage>
        <taxon>Bacteria</taxon>
        <taxon>Pseudomonadati</taxon>
        <taxon>Planctomycetota</taxon>
        <taxon>Planctomycetia</taxon>
        <taxon>Gemmatales</taxon>
        <taxon>Gemmataceae</taxon>
        <taxon>Fimbriiglobus</taxon>
    </lineage>
</organism>
<dbReference type="OrthoDB" id="152799at2"/>
<dbReference type="SMART" id="SM00563">
    <property type="entry name" value="PlsC"/>
    <property type="match status" value="1"/>
</dbReference>
<gene>
    <name evidence="3" type="ORF">FRUB_07423</name>
</gene>
<evidence type="ECO:0000313" key="4">
    <source>
        <dbReference type="Proteomes" id="UP000214646"/>
    </source>
</evidence>
<dbReference type="AlphaFoldDB" id="A0A225DBD7"/>
<dbReference type="Proteomes" id="UP000214646">
    <property type="component" value="Unassembled WGS sequence"/>
</dbReference>
<sequence>MTTRSSTPASPPEISNNSRQPVRLPTRYEWLFNGFRRYVLRFVRKNFHAVRLSKAGAPIPTGDAPILIVLNHPGWWDPMICTVLSQCFPGREQFAAINAVAVKKYPFFTKMGFFGVDTQTLRGAAEFLRTATMILSAPRRVAWVTAQGRFSDVRVRPLELRSGVGHLAARLESGLVLPIALEYAFWNERTPEALVRVGPAIDVTEAPGRSAKDWTARIEAALTETLDALNAETMTRDPERFATLLDGKTGIGGPYDALRRVVAWARGRRFEAAHETPAAGAKS</sequence>
<dbReference type="EMBL" id="NIDE01000014">
    <property type="protein sequence ID" value="OWK38303.1"/>
    <property type="molecule type" value="Genomic_DNA"/>
</dbReference>
<evidence type="ECO:0000259" key="2">
    <source>
        <dbReference type="SMART" id="SM00563"/>
    </source>
</evidence>
<evidence type="ECO:0000256" key="1">
    <source>
        <dbReference type="SAM" id="MobiDB-lite"/>
    </source>
</evidence>
<dbReference type="RefSeq" id="WP_088258130.1">
    <property type="nucleotide sequence ID" value="NZ_NIDE01000014.1"/>
</dbReference>
<feature type="region of interest" description="Disordered" evidence="1">
    <location>
        <begin position="1"/>
        <end position="20"/>
    </location>
</feature>
<protein>
    <recommendedName>
        <fullName evidence="2">Phospholipid/glycerol acyltransferase domain-containing protein</fullName>
    </recommendedName>
</protein>
<evidence type="ECO:0000313" key="3">
    <source>
        <dbReference type="EMBL" id="OWK38303.1"/>
    </source>
</evidence>